<accession>A0AAV4X354</accession>
<gene>
    <name evidence="1" type="ORF">CEXT_189541</name>
</gene>
<evidence type="ECO:0000313" key="1">
    <source>
        <dbReference type="EMBL" id="GIY88188.1"/>
    </source>
</evidence>
<dbReference type="AlphaFoldDB" id="A0AAV4X354"/>
<dbReference type="EMBL" id="BPLR01017028">
    <property type="protein sequence ID" value="GIY88188.1"/>
    <property type="molecule type" value="Genomic_DNA"/>
</dbReference>
<proteinExistence type="predicted"/>
<reference evidence="1 2" key="1">
    <citation type="submission" date="2021-06" db="EMBL/GenBank/DDBJ databases">
        <title>Caerostris extrusa draft genome.</title>
        <authorList>
            <person name="Kono N."/>
            <person name="Arakawa K."/>
        </authorList>
    </citation>
    <scope>NUCLEOTIDE SEQUENCE [LARGE SCALE GENOMIC DNA]</scope>
</reference>
<name>A0AAV4X354_CAEEX</name>
<comment type="caution">
    <text evidence="1">The sequence shown here is derived from an EMBL/GenBank/DDBJ whole genome shotgun (WGS) entry which is preliminary data.</text>
</comment>
<organism evidence="1 2">
    <name type="scientific">Caerostris extrusa</name>
    <name type="common">Bark spider</name>
    <name type="synonym">Caerostris bankana</name>
    <dbReference type="NCBI Taxonomy" id="172846"/>
    <lineage>
        <taxon>Eukaryota</taxon>
        <taxon>Metazoa</taxon>
        <taxon>Ecdysozoa</taxon>
        <taxon>Arthropoda</taxon>
        <taxon>Chelicerata</taxon>
        <taxon>Arachnida</taxon>
        <taxon>Araneae</taxon>
        <taxon>Araneomorphae</taxon>
        <taxon>Entelegynae</taxon>
        <taxon>Araneoidea</taxon>
        <taxon>Araneidae</taxon>
        <taxon>Caerostris</taxon>
    </lineage>
</organism>
<sequence>MNRLDAHFASRIKIENIIPLPFLAFLSSPKPLYGDKKVWFAPRLQTQLKNKEQADCRHAQVGLQFSPYDSEVLAPTSQLIRWNHRVILKLSPTSMMEHHGSMLTAPCGAGLTAEAALAGRPSRVLPDNLTCKVLSILVFRSLVHQKESKY</sequence>
<keyword evidence="2" id="KW-1185">Reference proteome</keyword>
<evidence type="ECO:0000313" key="2">
    <source>
        <dbReference type="Proteomes" id="UP001054945"/>
    </source>
</evidence>
<protein>
    <submittedName>
        <fullName evidence="1">Uncharacterized protein</fullName>
    </submittedName>
</protein>
<dbReference type="Proteomes" id="UP001054945">
    <property type="component" value="Unassembled WGS sequence"/>
</dbReference>